<evidence type="ECO:0000256" key="4">
    <source>
        <dbReference type="ARBA" id="ARBA00023239"/>
    </source>
</evidence>
<dbReference type="Proteomes" id="UP000001514">
    <property type="component" value="Unassembled WGS sequence"/>
</dbReference>
<protein>
    <submittedName>
        <fullName evidence="6">Uncharacterized protein</fullName>
    </submittedName>
</protein>
<keyword evidence="1" id="KW-0479">Metal-binding</keyword>
<dbReference type="Gramene" id="EFJ12315">
    <property type="protein sequence ID" value="EFJ12315"/>
    <property type="gene ID" value="SELMODRAFT_425398"/>
</dbReference>
<dbReference type="SUPFAM" id="SSF110581">
    <property type="entry name" value="Indigoidine synthase A-like"/>
    <property type="match status" value="1"/>
</dbReference>
<dbReference type="GO" id="GO:0046872">
    <property type="term" value="F:metal ion binding"/>
    <property type="evidence" value="ECO:0007669"/>
    <property type="project" value="UniProtKB-KW"/>
</dbReference>
<gene>
    <name evidence="6" type="ORF">SELMODRAFT_425398</name>
</gene>
<dbReference type="EMBL" id="GL377639">
    <property type="protein sequence ID" value="EFJ12315.1"/>
    <property type="molecule type" value="Genomic_DNA"/>
</dbReference>
<dbReference type="InterPro" id="IPR007342">
    <property type="entry name" value="PsuG"/>
</dbReference>
<keyword evidence="5" id="KW-0326">Glycosidase</keyword>
<evidence type="ECO:0000256" key="1">
    <source>
        <dbReference type="ARBA" id="ARBA00022723"/>
    </source>
</evidence>
<organism evidence="7">
    <name type="scientific">Selaginella moellendorffii</name>
    <name type="common">Spikemoss</name>
    <dbReference type="NCBI Taxonomy" id="88036"/>
    <lineage>
        <taxon>Eukaryota</taxon>
        <taxon>Viridiplantae</taxon>
        <taxon>Streptophyta</taxon>
        <taxon>Embryophyta</taxon>
        <taxon>Tracheophyta</taxon>
        <taxon>Lycopodiopsida</taxon>
        <taxon>Selaginellales</taxon>
        <taxon>Selaginellaceae</taxon>
        <taxon>Selaginella</taxon>
    </lineage>
</organism>
<keyword evidence="7" id="KW-1185">Reference proteome</keyword>
<dbReference type="GO" id="GO:0004730">
    <property type="term" value="F:pseudouridylate synthase activity"/>
    <property type="evidence" value="ECO:0000318"/>
    <property type="project" value="GO_Central"/>
</dbReference>
<dbReference type="STRING" id="88036.D8SSZ4"/>
<evidence type="ECO:0000256" key="2">
    <source>
        <dbReference type="ARBA" id="ARBA00022801"/>
    </source>
</evidence>
<dbReference type="PANTHER" id="PTHR42909">
    <property type="entry name" value="ZGC:136858"/>
    <property type="match status" value="1"/>
</dbReference>
<dbReference type="Gene3D" id="3.40.1790.10">
    <property type="entry name" value="Indigoidine synthase domain"/>
    <property type="match status" value="1"/>
</dbReference>
<evidence type="ECO:0000256" key="3">
    <source>
        <dbReference type="ARBA" id="ARBA00023211"/>
    </source>
</evidence>
<reference evidence="6 7" key="1">
    <citation type="journal article" date="2011" name="Science">
        <title>The Selaginella genome identifies genetic changes associated with the evolution of vascular plants.</title>
        <authorList>
            <person name="Banks J.A."/>
            <person name="Nishiyama T."/>
            <person name="Hasebe M."/>
            <person name="Bowman J.L."/>
            <person name="Gribskov M."/>
            <person name="dePamphilis C."/>
            <person name="Albert V.A."/>
            <person name="Aono N."/>
            <person name="Aoyama T."/>
            <person name="Ambrose B.A."/>
            <person name="Ashton N.W."/>
            <person name="Axtell M.J."/>
            <person name="Barker E."/>
            <person name="Barker M.S."/>
            <person name="Bennetzen J.L."/>
            <person name="Bonawitz N.D."/>
            <person name="Chapple C."/>
            <person name="Cheng C."/>
            <person name="Correa L.G."/>
            <person name="Dacre M."/>
            <person name="DeBarry J."/>
            <person name="Dreyer I."/>
            <person name="Elias M."/>
            <person name="Engstrom E.M."/>
            <person name="Estelle M."/>
            <person name="Feng L."/>
            <person name="Finet C."/>
            <person name="Floyd S.K."/>
            <person name="Frommer W.B."/>
            <person name="Fujita T."/>
            <person name="Gramzow L."/>
            <person name="Gutensohn M."/>
            <person name="Harholt J."/>
            <person name="Hattori M."/>
            <person name="Heyl A."/>
            <person name="Hirai T."/>
            <person name="Hiwatashi Y."/>
            <person name="Ishikawa M."/>
            <person name="Iwata M."/>
            <person name="Karol K.G."/>
            <person name="Koehler B."/>
            <person name="Kolukisaoglu U."/>
            <person name="Kubo M."/>
            <person name="Kurata T."/>
            <person name="Lalonde S."/>
            <person name="Li K."/>
            <person name="Li Y."/>
            <person name="Litt A."/>
            <person name="Lyons E."/>
            <person name="Manning G."/>
            <person name="Maruyama T."/>
            <person name="Michael T.P."/>
            <person name="Mikami K."/>
            <person name="Miyazaki S."/>
            <person name="Morinaga S."/>
            <person name="Murata T."/>
            <person name="Mueller-Roeber B."/>
            <person name="Nelson D.R."/>
            <person name="Obara M."/>
            <person name="Oguri Y."/>
            <person name="Olmstead R.G."/>
            <person name="Onodera N."/>
            <person name="Petersen B.L."/>
            <person name="Pils B."/>
            <person name="Prigge M."/>
            <person name="Rensing S.A."/>
            <person name="Riano-Pachon D.M."/>
            <person name="Roberts A.W."/>
            <person name="Sato Y."/>
            <person name="Scheller H.V."/>
            <person name="Schulz B."/>
            <person name="Schulz C."/>
            <person name="Shakirov E.V."/>
            <person name="Shibagaki N."/>
            <person name="Shinohara N."/>
            <person name="Shippen D.E."/>
            <person name="Soerensen I."/>
            <person name="Sotooka R."/>
            <person name="Sugimoto N."/>
            <person name="Sugita M."/>
            <person name="Sumikawa N."/>
            <person name="Tanurdzic M."/>
            <person name="Theissen G."/>
            <person name="Ulvskov P."/>
            <person name="Wakazuki S."/>
            <person name="Weng J.K."/>
            <person name="Willats W.W."/>
            <person name="Wipf D."/>
            <person name="Wolf P.G."/>
            <person name="Yang L."/>
            <person name="Zimmer A.D."/>
            <person name="Zhu Q."/>
            <person name="Mitros T."/>
            <person name="Hellsten U."/>
            <person name="Loque D."/>
            <person name="Otillar R."/>
            <person name="Salamov A."/>
            <person name="Schmutz J."/>
            <person name="Shapiro H."/>
            <person name="Lindquist E."/>
            <person name="Lucas S."/>
            <person name="Rokhsar D."/>
            <person name="Grigoriev I.V."/>
        </authorList>
    </citation>
    <scope>NUCLEOTIDE SEQUENCE [LARGE SCALE GENOMIC DNA]</scope>
</reference>
<keyword evidence="2" id="KW-0378">Hydrolase</keyword>
<dbReference type="Pfam" id="PF04227">
    <property type="entry name" value="Indigoidine_A"/>
    <property type="match status" value="1"/>
</dbReference>
<accession>D8SSZ4</accession>
<dbReference type="PANTHER" id="PTHR42909:SF1">
    <property type="entry name" value="CARBOHYDRATE KINASE PFKB DOMAIN-CONTAINING PROTEIN"/>
    <property type="match status" value="1"/>
</dbReference>
<dbReference type="InterPro" id="IPR022830">
    <property type="entry name" value="Indigdn_synthA-like"/>
</dbReference>
<dbReference type="InParanoid" id="D8SSZ4"/>
<dbReference type="AlphaFoldDB" id="D8SSZ4"/>
<sequence>MARKDLDFFCQACLSNLTDKLEFTLSFTAPGIHRSVLPGPHQEAHKHQLITVSHALLMFFYPRLLVEEMEKPLFSATISFASKAGIKVFVTGGIGGVHRQGESRKPKLLALNRTRYKTPVAVVCAGTMQRQLRTWNRPYNRHCMKQRADIAGNFVTPFLLKRVTGGDSLAADGNKSSTLLEQSLLRGSFTLPANKHTIRACRVRGTTFGRGISRVPLDCPCLVYILYWTMANKSQELTSFHCYIVLNFGRGSNYYSREMPWKLDLLLDQERLHENSYPAPFEAAVEGLMELQILHSISPLPSLPSAADFLKLHAYVTRESESDLESPVKLSLEIQTRRKFCSNNPGIFRRIHAHRGTGVHIYPMDHNTYQVCSRSGRGFAPLLEYVVAICAFDGGTILLWNWSKSTLIL</sequence>
<name>D8SSZ4_SELML</name>
<evidence type="ECO:0000256" key="5">
    <source>
        <dbReference type="ARBA" id="ARBA00023295"/>
    </source>
</evidence>
<keyword evidence="3" id="KW-0464">Manganese</keyword>
<dbReference type="GO" id="GO:0016798">
    <property type="term" value="F:hydrolase activity, acting on glycosyl bonds"/>
    <property type="evidence" value="ECO:0007669"/>
    <property type="project" value="UniProtKB-KW"/>
</dbReference>
<keyword evidence="4" id="KW-0456">Lyase</keyword>
<dbReference type="KEGG" id="smo:SELMODRAFT_425398"/>
<evidence type="ECO:0000313" key="7">
    <source>
        <dbReference type="Proteomes" id="UP000001514"/>
    </source>
</evidence>
<dbReference type="GO" id="GO:0005737">
    <property type="term" value="C:cytoplasm"/>
    <property type="evidence" value="ECO:0000318"/>
    <property type="project" value="GO_Central"/>
</dbReference>
<proteinExistence type="predicted"/>
<evidence type="ECO:0000313" key="6">
    <source>
        <dbReference type="EMBL" id="EFJ12315.1"/>
    </source>
</evidence>
<dbReference type="HOGENOM" id="CLU_673365_0_0_1"/>